<dbReference type="PROSITE" id="PS50097">
    <property type="entry name" value="BTB"/>
    <property type="match status" value="1"/>
</dbReference>
<dbReference type="Proteomes" id="UP001595075">
    <property type="component" value="Unassembled WGS sequence"/>
</dbReference>
<feature type="domain" description="BTB" evidence="1">
    <location>
        <begin position="19"/>
        <end position="81"/>
    </location>
</feature>
<sequence length="453" mass="51613">MAPAGPEMAIPLGSQLGTDIVTITVGQGDAAEKIVFHKKILCQRVEYFNKMFNGSYVEGNSQTAHLPEDDLDAFKLLARFMERYRMTDLALETPDLALDEMMRLQAGKLIVDPRLEDPCDYHQHSKDEACPYTAIEKKFRNTSPGIRDLTEDNTRGNAWHVYALGRSFYLFAPTWLNQNFHAIRSNLQTLRALLLTPSSADSVIVAVDFERPDYISKGFQHGFTNTQVGLAILDVQDLSPTSKITAFNYFTGDDAYFEEESPRYRWGTAEKIPIQNMLSMIQDCLSTYQDRNIVLVGHGLPGDLAAIRALGFDLQKNKVVVILDTYLLAQDLQMGEFSLRKLLIELNCPCRMALHNAANDANFALRALLLLGIKAIEVEEGVQSAEVAESNECVKRIRLFWWTAMAGLLSKRERNEWRRYFRRRAVVNRTLEEQDAVREERRKRRQLIDAMGY</sequence>
<name>A0ABR4BYV2_9HELO</name>
<dbReference type="InterPro" id="IPR000210">
    <property type="entry name" value="BTB/POZ_dom"/>
</dbReference>
<dbReference type="PANTHER" id="PTHR28083">
    <property type="entry name" value="GOOD FOR FULL DBP5 ACTIVITY PROTEIN 2"/>
    <property type="match status" value="1"/>
</dbReference>
<dbReference type="InterPro" id="IPR011333">
    <property type="entry name" value="SKP1/BTB/POZ_sf"/>
</dbReference>
<dbReference type="Gene3D" id="3.30.420.10">
    <property type="entry name" value="Ribonuclease H-like superfamily/Ribonuclease H"/>
    <property type="match status" value="1"/>
</dbReference>
<dbReference type="SUPFAM" id="SSF53098">
    <property type="entry name" value="Ribonuclease H-like"/>
    <property type="match status" value="1"/>
</dbReference>
<dbReference type="InterPro" id="IPR012337">
    <property type="entry name" value="RNaseH-like_sf"/>
</dbReference>
<dbReference type="CDD" id="cd18186">
    <property type="entry name" value="BTB_POZ_ZBTB_KLHL-like"/>
    <property type="match status" value="1"/>
</dbReference>
<keyword evidence="3" id="KW-1185">Reference proteome</keyword>
<evidence type="ECO:0000313" key="3">
    <source>
        <dbReference type="Proteomes" id="UP001595075"/>
    </source>
</evidence>
<reference evidence="2 3" key="1">
    <citation type="journal article" date="2024" name="Commun. Biol.">
        <title>Comparative genomic analysis of thermophilic fungi reveals convergent evolutionary adaptations and gene losses.</title>
        <authorList>
            <person name="Steindorff A.S."/>
            <person name="Aguilar-Pontes M.V."/>
            <person name="Robinson A.J."/>
            <person name="Andreopoulos B."/>
            <person name="LaButti K."/>
            <person name="Kuo A."/>
            <person name="Mondo S."/>
            <person name="Riley R."/>
            <person name="Otillar R."/>
            <person name="Haridas S."/>
            <person name="Lipzen A."/>
            <person name="Grimwood J."/>
            <person name="Schmutz J."/>
            <person name="Clum A."/>
            <person name="Reid I.D."/>
            <person name="Moisan M.C."/>
            <person name="Butler G."/>
            <person name="Nguyen T.T.M."/>
            <person name="Dewar K."/>
            <person name="Conant G."/>
            <person name="Drula E."/>
            <person name="Henrissat B."/>
            <person name="Hansel C."/>
            <person name="Singer S."/>
            <person name="Hutchinson M.I."/>
            <person name="de Vries R.P."/>
            <person name="Natvig D.O."/>
            <person name="Powell A.J."/>
            <person name="Tsang A."/>
            <person name="Grigoriev I.V."/>
        </authorList>
    </citation>
    <scope>NUCLEOTIDE SEQUENCE [LARGE SCALE GENOMIC DNA]</scope>
    <source>
        <strain evidence="2 3">CBS 494.80</strain>
    </source>
</reference>
<dbReference type="InterPro" id="IPR040151">
    <property type="entry name" value="Gfd2/YDR514C-like"/>
</dbReference>
<evidence type="ECO:0000259" key="1">
    <source>
        <dbReference type="PROSITE" id="PS50097"/>
    </source>
</evidence>
<dbReference type="Pfam" id="PF00651">
    <property type="entry name" value="BTB"/>
    <property type="match status" value="1"/>
</dbReference>
<dbReference type="PANTHER" id="PTHR28083:SF1">
    <property type="entry name" value="GOOD FOR FULL DBP5 ACTIVITY PROTEIN 2"/>
    <property type="match status" value="1"/>
</dbReference>
<proteinExistence type="predicted"/>
<gene>
    <name evidence="2" type="ORF">VTL71DRAFT_7276</name>
</gene>
<dbReference type="EMBL" id="JAZHXI010000018">
    <property type="protein sequence ID" value="KAL2061898.1"/>
    <property type="molecule type" value="Genomic_DNA"/>
</dbReference>
<organism evidence="2 3">
    <name type="scientific">Oculimacula yallundae</name>
    <dbReference type="NCBI Taxonomy" id="86028"/>
    <lineage>
        <taxon>Eukaryota</taxon>
        <taxon>Fungi</taxon>
        <taxon>Dikarya</taxon>
        <taxon>Ascomycota</taxon>
        <taxon>Pezizomycotina</taxon>
        <taxon>Leotiomycetes</taxon>
        <taxon>Helotiales</taxon>
        <taxon>Ploettnerulaceae</taxon>
        <taxon>Oculimacula</taxon>
    </lineage>
</organism>
<dbReference type="InterPro" id="IPR036397">
    <property type="entry name" value="RNaseH_sf"/>
</dbReference>
<protein>
    <recommendedName>
        <fullName evidence="1">BTB domain-containing protein</fullName>
    </recommendedName>
</protein>
<comment type="caution">
    <text evidence="2">The sequence shown here is derived from an EMBL/GenBank/DDBJ whole genome shotgun (WGS) entry which is preliminary data.</text>
</comment>
<dbReference type="InterPro" id="IPR048519">
    <property type="entry name" value="Gfd2/YDR514C-like_C"/>
</dbReference>
<evidence type="ECO:0000313" key="2">
    <source>
        <dbReference type="EMBL" id="KAL2061898.1"/>
    </source>
</evidence>
<accession>A0ABR4BYV2</accession>
<dbReference type="SUPFAM" id="SSF54695">
    <property type="entry name" value="POZ domain"/>
    <property type="match status" value="1"/>
</dbReference>
<dbReference type="Pfam" id="PF21762">
    <property type="entry name" value="DEDDh_C"/>
    <property type="match status" value="1"/>
</dbReference>
<dbReference type="Gene3D" id="3.30.710.10">
    <property type="entry name" value="Potassium Channel Kv1.1, Chain A"/>
    <property type="match status" value="1"/>
</dbReference>